<dbReference type="SUPFAM" id="SSF110997">
    <property type="entry name" value="Sporulation related repeat"/>
    <property type="match status" value="1"/>
</dbReference>
<evidence type="ECO:0000259" key="2">
    <source>
        <dbReference type="PROSITE" id="PS51724"/>
    </source>
</evidence>
<dbReference type="EC" id="3.5.1.28" evidence="3"/>
<evidence type="ECO:0000256" key="1">
    <source>
        <dbReference type="ARBA" id="ARBA00022801"/>
    </source>
</evidence>
<dbReference type="Proteomes" id="UP001595772">
    <property type="component" value="Unassembled WGS sequence"/>
</dbReference>
<gene>
    <name evidence="3" type="ORF">ACFOUV_05995</name>
</gene>
<dbReference type="SUPFAM" id="SSF53187">
    <property type="entry name" value="Zn-dependent exopeptidases"/>
    <property type="match status" value="1"/>
</dbReference>
<keyword evidence="4" id="KW-1185">Reference proteome</keyword>
<dbReference type="PANTHER" id="PTHR30404:SF0">
    <property type="entry name" value="N-ACETYLMURAMOYL-L-ALANINE AMIDASE AMIC"/>
    <property type="match status" value="1"/>
</dbReference>
<dbReference type="SMART" id="SM00646">
    <property type="entry name" value="Ami_3"/>
    <property type="match status" value="1"/>
</dbReference>
<dbReference type="Pfam" id="PF05036">
    <property type="entry name" value="SPOR"/>
    <property type="match status" value="1"/>
</dbReference>
<dbReference type="InterPro" id="IPR036680">
    <property type="entry name" value="SPOR-like_sf"/>
</dbReference>
<sequence>MKLYLDPGHGGTDPGASGYGLKEKDVVLDIAFRIRDILTGDYKNVSIRMSRTNDSNQTLRQRTDEANAWGADYYLSIHCNAFNGAADGYEDFIHNSLSVNSQTLMYQDILHEEITKVNQLRNRGQKKANFHVLRETAMPSFLSENGFIDHPGDASLMKQNTWKQRVAEGHVNGLARAFNLKRRGNDTGSGNLYKVIAGSFKSKENADDRVSFLGSKGIDAFVDNVNISGVRWYRVQAGAFTNREHTENHLRTVKNTGVDAYIIQ</sequence>
<accession>A0ABV8GU05</accession>
<dbReference type="InterPro" id="IPR007730">
    <property type="entry name" value="SPOR-like_dom"/>
</dbReference>
<dbReference type="PANTHER" id="PTHR30404">
    <property type="entry name" value="N-ACETYLMURAMOYL-L-ALANINE AMIDASE"/>
    <property type="match status" value="1"/>
</dbReference>
<dbReference type="InterPro" id="IPR002508">
    <property type="entry name" value="MurNAc-LAA_cat"/>
</dbReference>
<reference evidence="4" key="1">
    <citation type="journal article" date="2019" name="Int. J. Syst. Evol. Microbiol.">
        <title>The Global Catalogue of Microorganisms (GCM) 10K type strain sequencing project: providing services to taxonomists for standard genome sequencing and annotation.</title>
        <authorList>
            <consortium name="The Broad Institute Genomics Platform"/>
            <consortium name="The Broad Institute Genome Sequencing Center for Infectious Disease"/>
            <person name="Wu L."/>
            <person name="Ma J."/>
        </authorList>
    </citation>
    <scope>NUCLEOTIDE SEQUENCE [LARGE SCALE GENOMIC DNA]</scope>
    <source>
        <strain evidence="4">IBRC-M 10703</strain>
    </source>
</reference>
<dbReference type="PROSITE" id="PS51724">
    <property type="entry name" value="SPOR"/>
    <property type="match status" value="1"/>
</dbReference>
<comment type="caution">
    <text evidence="3">The sequence shown here is derived from an EMBL/GenBank/DDBJ whole genome shotgun (WGS) entry which is preliminary data.</text>
</comment>
<organism evidence="3 4">
    <name type="scientific">Oceanobacillus longus</name>
    <dbReference type="NCBI Taxonomy" id="930120"/>
    <lineage>
        <taxon>Bacteria</taxon>
        <taxon>Bacillati</taxon>
        <taxon>Bacillota</taxon>
        <taxon>Bacilli</taxon>
        <taxon>Bacillales</taxon>
        <taxon>Bacillaceae</taxon>
        <taxon>Oceanobacillus</taxon>
    </lineage>
</organism>
<evidence type="ECO:0000313" key="3">
    <source>
        <dbReference type="EMBL" id="MFC4023374.1"/>
    </source>
</evidence>
<dbReference type="InterPro" id="IPR050695">
    <property type="entry name" value="N-acetylmuramoyl_amidase_3"/>
</dbReference>
<evidence type="ECO:0000313" key="4">
    <source>
        <dbReference type="Proteomes" id="UP001595772"/>
    </source>
</evidence>
<dbReference type="CDD" id="cd02696">
    <property type="entry name" value="MurNAc-LAA"/>
    <property type="match status" value="1"/>
</dbReference>
<dbReference type="RefSeq" id="WP_379495882.1">
    <property type="nucleotide sequence ID" value="NZ_JBHSAO010000003.1"/>
</dbReference>
<protein>
    <submittedName>
        <fullName evidence="3">N-acetylmuramoyl-L-alanine amidase</fullName>
        <ecNumber evidence="3">3.5.1.28</ecNumber>
    </submittedName>
</protein>
<dbReference type="Pfam" id="PF01520">
    <property type="entry name" value="Amidase_3"/>
    <property type="match status" value="1"/>
</dbReference>
<proteinExistence type="predicted"/>
<dbReference type="EMBL" id="JBHSAO010000003">
    <property type="protein sequence ID" value="MFC4023374.1"/>
    <property type="molecule type" value="Genomic_DNA"/>
</dbReference>
<keyword evidence="1 3" id="KW-0378">Hydrolase</keyword>
<name>A0ABV8GU05_9BACI</name>
<feature type="domain" description="SPOR" evidence="2">
    <location>
        <begin position="187"/>
        <end position="264"/>
    </location>
</feature>
<dbReference type="Gene3D" id="3.40.630.40">
    <property type="entry name" value="Zn-dependent exopeptidases"/>
    <property type="match status" value="1"/>
</dbReference>
<dbReference type="Gene3D" id="3.30.70.1070">
    <property type="entry name" value="Sporulation related repeat"/>
    <property type="match status" value="1"/>
</dbReference>
<dbReference type="GO" id="GO:0008745">
    <property type="term" value="F:N-acetylmuramoyl-L-alanine amidase activity"/>
    <property type="evidence" value="ECO:0007669"/>
    <property type="project" value="UniProtKB-EC"/>
</dbReference>